<reference evidence="3" key="1">
    <citation type="submission" date="2015-08" db="EMBL/GenBank/DDBJ databases">
        <authorList>
            <person name="Babu N.S."/>
            <person name="Beckwith C.J."/>
            <person name="Beseler K.G."/>
            <person name="Brison A."/>
            <person name="Carone J.V."/>
            <person name="Caskin T.P."/>
            <person name="Diamond M."/>
            <person name="Durham M.E."/>
            <person name="Foxe J.M."/>
            <person name="Go M."/>
            <person name="Henderson B.A."/>
            <person name="Jones I.B."/>
            <person name="McGettigan J.A."/>
            <person name="Micheletti S.J."/>
            <person name="Nasrallah M.E."/>
            <person name="Ortiz D."/>
            <person name="Piller C.R."/>
            <person name="Privatt S.R."/>
            <person name="Schneider S.L."/>
            <person name="Sharp S."/>
            <person name="Smith T.C."/>
            <person name="Stanton J.D."/>
            <person name="Ullery H.E."/>
            <person name="Wilson R.J."/>
            <person name="Serrano M.G."/>
            <person name="Buck G."/>
            <person name="Lee V."/>
            <person name="Wang Y."/>
            <person name="Carvalho R."/>
            <person name="Voegtly L."/>
            <person name="Shi R."/>
            <person name="Duckworth R."/>
            <person name="Johnson A."/>
            <person name="Loviza R."/>
            <person name="Walstead R."/>
            <person name="Shah Z."/>
            <person name="Kiflezghi M."/>
            <person name="Wade K."/>
            <person name="Ball S.L."/>
            <person name="Bradley K.W."/>
            <person name="Asai D.J."/>
            <person name="Bowman C.A."/>
            <person name="Russell D.A."/>
            <person name="Pope W.H."/>
            <person name="Jacobs-Sera D."/>
            <person name="Hendrix R.W."/>
            <person name="Hatfull G.F."/>
        </authorList>
    </citation>
    <scope>NUCLEOTIDE SEQUENCE [LARGE SCALE GENOMIC DNA]</scope>
    <source>
        <strain evidence="3">JCM 19170</strain>
    </source>
</reference>
<evidence type="ECO:0000256" key="1">
    <source>
        <dbReference type="SAM" id="MobiDB-lite"/>
    </source>
</evidence>
<proteinExistence type="predicted"/>
<dbReference type="EMBL" id="CYHH01000007">
    <property type="protein sequence ID" value="CUB07388.1"/>
    <property type="molecule type" value="Genomic_DNA"/>
</dbReference>
<feature type="region of interest" description="Disordered" evidence="1">
    <location>
        <begin position="240"/>
        <end position="261"/>
    </location>
</feature>
<dbReference type="OrthoDB" id="5296586at2"/>
<sequence>MREMLGDQAGTLRRLFRQRPPAVCAVFPAGNGWADHTMRLARRLARSSGPVLVVDEAVSSPTLPEAAGAGRTADLLSALGSTERAIRLIVALPGGVSYLNVKAAALALPLLDEMRRERLLRLFQTLLRPFETVLVHAGRGETADASPFLTSAPSAVVLAELSADGVRESLARAQDAALHGRSRLGVVTVGGRDAAEAETFVRELQGVWWRKVSLRLAGWCRLEALDAAGWQAMTGDDGGMALPKGWPPTEVGRAKARTRSC</sequence>
<evidence type="ECO:0000313" key="2">
    <source>
        <dbReference type="EMBL" id="CUB07388.1"/>
    </source>
</evidence>
<dbReference type="InterPro" id="IPR027417">
    <property type="entry name" value="P-loop_NTPase"/>
</dbReference>
<gene>
    <name evidence="2" type="ORF">Ga0061068_10727</name>
</gene>
<name>A0A0K6IWC3_9PROT</name>
<dbReference type="Proteomes" id="UP000182108">
    <property type="component" value="Unassembled WGS sequence"/>
</dbReference>
<keyword evidence="3" id="KW-1185">Reference proteome</keyword>
<evidence type="ECO:0000313" key="3">
    <source>
        <dbReference type="Proteomes" id="UP000182108"/>
    </source>
</evidence>
<dbReference type="AlphaFoldDB" id="A0A0K6IWC3"/>
<protein>
    <submittedName>
        <fullName evidence="2">Uncharacterized protein</fullName>
    </submittedName>
</protein>
<accession>A0A0K6IWC3</accession>
<organism evidence="2 3">
    <name type="scientific">Tepidiphilus thermophilus</name>
    <dbReference type="NCBI Taxonomy" id="876478"/>
    <lineage>
        <taxon>Bacteria</taxon>
        <taxon>Pseudomonadati</taxon>
        <taxon>Pseudomonadota</taxon>
        <taxon>Hydrogenophilia</taxon>
        <taxon>Hydrogenophilales</taxon>
        <taxon>Hydrogenophilaceae</taxon>
        <taxon>Tepidiphilus</taxon>
    </lineage>
</organism>
<dbReference type="RefSeq" id="WP_141055788.1">
    <property type="nucleotide sequence ID" value="NZ_CYHH01000007.1"/>
</dbReference>
<dbReference type="Gene3D" id="3.40.50.300">
    <property type="entry name" value="P-loop containing nucleotide triphosphate hydrolases"/>
    <property type="match status" value="1"/>
</dbReference>
<dbReference type="SUPFAM" id="SSF52540">
    <property type="entry name" value="P-loop containing nucleoside triphosphate hydrolases"/>
    <property type="match status" value="1"/>
</dbReference>